<evidence type="ECO:0000259" key="2">
    <source>
        <dbReference type="PROSITE" id="PS50090"/>
    </source>
</evidence>
<feature type="compositionally biased region" description="Basic residues" evidence="1">
    <location>
        <begin position="1"/>
        <end position="11"/>
    </location>
</feature>
<evidence type="ECO:0000256" key="1">
    <source>
        <dbReference type="SAM" id="MobiDB-lite"/>
    </source>
</evidence>
<dbReference type="Gene3D" id="1.10.10.60">
    <property type="entry name" value="Homeodomain-like"/>
    <property type="match status" value="2"/>
</dbReference>
<dbReference type="SMART" id="SM00717">
    <property type="entry name" value="SANT"/>
    <property type="match status" value="2"/>
</dbReference>
<dbReference type="InterPro" id="IPR009057">
    <property type="entry name" value="Homeodomain-like_sf"/>
</dbReference>
<organism evidence="4 5">
    <name type="scientific">Champsocephalus gunnari</name>
    <name type="common">Mackerel icefish</name>
    <dbReference type="NCBI Taxonomy" id="52237"/>
    <lineage>
        <taxon>Eukaryota</taxon>
        <taxon>Metazoa</taxon>
        <taxon>Chordata</taxon>
        <taxon>Craniata</taxon>
        <taxon>Vertebrata</taxon>
        <taxon>Euteleostomi</taxon>
        <taxon>Actinopterygii</taxon>
        <taxon>Neopterygii</taxon>
        <taxon>Teleostei</taxon>
        <taxon>Neoteleostei</taxon>
        <taxon>Acanthomorphata</taxon>
        <taxon>Eupercaria</taxon>
        <taxon>Perciformes</taxon>
        <taxon>Notothenioidei</taxon>
        <taxon>Channichthyidae</taxon>
        <taxon>Champsocephalus</taxon>
    </lineage>
</organism>
<dbReference type="InterPro" id="IPR017930">
    <property type="entry name" value="Myb_dom"/>
</dbReference>
<dbReference type="PANTHER" id="PTHR46760">
    <property type="entry name" value="TRANSCRIPTION TERMINATION FACTOR 1"/>
    <property type="match status" value="1"/>
</dbReference>
<dbReference type="PROSITE" id="PS51294">
    <property type="entry name" value="HTH_MYB"/>
    <property type="match status" value="1"/>
</dbReference>
<dbReference type="PANTHER" id="PTHR46760:SF1">
    <property type="entry name" value="TRANSCRIPTION TERMINATION FACTOR 1"/>
    <property type="match status" value="1"/>
</dbReference>
<dbReference type="GO" id="GO:0006363">
    <property type="term" value="P:termination of RNA polymerase I transcription"/>
    <property type="evidence" value="ECO:0007669"/>
    <property type="project" value="TreeGrafter"/>
</dbReference>
<evidence type="ECO:0000313" key="5">
    <source>
        <dbReference type="Proteomes" id="UP001331515"/>
    </source>
</evidence>
<comment type="caution">
    <text evidence="4">The sequence shown here is derived from an EMBL/GenBank/DDBJ whole genome shotgun (WGS) entry which is preliminary data.</text>
</comment>
<name>A0AAN8HKL4_CHAGU</name>
<feature type="compositionally biased region" description="Basic and acidic residues" evidence="1">
    <location>
        <begin position="21"/>
        <end position="32"/>
    </location>
</feature>
<feature type="domain" description="Myb-like" evidence="2">
    <location>
        <begin position="234"/>
        <end position="308"/>
    </location>
</feature>
<evidence type="ECO:0008006" key="6">
    <source>
        <dbReference type="Google" id="ProtNLM"/>
    </source>
</evidence>
<dbReference type="GO" id="GO:0005730">
    <property type="term" value="C:nucleolus"/>
    <property type="evidence" value="ECO:0007669"/>
    <property type="project" value="TreeGrafter"/>
</dbReference>
<evidence type="ECO:0000313" key="4">
    <source>
        <dbReference type="EMBL" id="KAK5918832.1"/>
    </source>
</evidence>
<dbReference type="PROSITE" id="PS50090">
    <property type="entry name" value="MYB_LIKE"/>
    <property type="match status" value="2"/>
</dbReference>
<feature type="region of interest" description="Disordered" evidence="1">
    <location>
        <begin position="1"/>
        <end position="32"/>
    </location>
</feature>
<reference evidence="4 5" key="1">
    <citation type="journal article" date="2023" name="Mol. Biol. Evol.">
        <title>Genomics of Secondarily Temperate Adaptation in the Only Non-Antarctic Icefish.</title>
        <authorList>
            <person name="Rivera-Colon A.G."/>
            <person name="Rayamajhi N."/>
            <person name="Minhas B.F."/>
            <person name="Madrigal G."/>
            <person name="Bilyk K.T."/>
            <person name="Yoon V."/>
            <person name="Hune M."/>
            <person name="Gregory S."/>
            <person name="Cheng C.H.C."/>
            <person name="Catchen J.M."/>
        </authorList>
    </citation>
    <scope>NUCLEOTIDE SEQUENCE [LARGE SCALE GENOMIC DNA]</scope>
    <source>
        <tissue evidence="4">White muscle</tissue>
    </source>
</reference>
<protein>
    <recommendedName>
        <fullName evidence="6">Transcription termination factor 1</fullName>
    </recommendedName>
</protein>
<accession>A0AAN8HKL4</accession>
<feature type="domain" description="HTH myb-type" evidence="3">
    <location>
        <begin position="188"/>
        <end position="236"/>
    </location>
</feature>
<proteinExistence type="predicted"/>
<dbReference type="Pfam" id="PF00249">
    <property type="entry name" value="Myb_DNA-binding"/>
    <property type="match status" value="1"/>
</dbReference>
<sequence>MQTSHTKKRRRREEVSALAAAHHEEEVKKRTKKDLLVVKEEKKKKRMKKTSSTAAQKQQLDWELVEEMQKFVPDIKNKCDSVIRKMLKYDLSRFKAFHEQGVCLRSGRCSHQENEQIRKNMADFLSLTSVSSANLLLFPRRYKEQEVEIRKLRARHHFLERIAEGIPRSFHHVYIRARKMFDDRNYNGRFSKEEVRSLMKLQTLHGNNWSKIAEKMDRSTYSLQKRFAHIAAGRGVWSIEEEFRLKRALKAHLEALAGGPAGSEDSAASEGPSLTRDQLCNNLPWMETSQQVETRSWTQCRLKWFSLLKCKLASGVSTFNRGPEGLEAKIVLINTLYNMCVEDMADVDWDEVAHTVGNVTPVCVQKSFHRLKVSRVPHWSGLFYGEIIDFLHLRVTPLLQEQLRKSKRQQDAQQEAKQESRYLLSDIFSSQDDFLELDNSQRTTDQSQL</sequence>
<dbReference type="AlphaFoldDB" id="A0AAN8HKL4"/>
<feature type="domain" description="Myb-like" evidence="2">
    <location>
        <begin position="182"/>
        <end position="231"/>
    </location>
</feature>
<evidence type="ECO:0000259" key="3">
    <source>
        <dbReference type="PROSITE" id="PS51294"/>
    </source>
</evidence>
<gene>
    <name evidence="4" type="ORF">CgunFtcFv8_022779</name>
</gene>
<dbReference type="GO" id="GO:0003682">
    <property type="term" value="F:chromatin binding"/>
    <property type="evidence" value="ECO:0007669"/>
    <property type="project" value="TreeGrafter"/>
</dbReference>
<dbReference type="InterPro" id="IPR053078">
    <property type="entry name" value="TTF1-like"/>
</dbReference>
<dbReference type="EMBL" id="JAURVH010001524">
    <property type="protein sequence ID" value="KAK5918832.1"/>
    <property type="molecule type" value="Genomic_DNA"/>
</dbReference>
<dbReference type="Proteomes" id="UP001331515">
    <property type="component" value="Unassembled WGS sequence"/>
</dbReference>
<keyword evidence="5" id="KW-1185">Reference proteome</keyword>
<dbReference type="SUPFAM" id="SSF46689">
    <property type="entry name" value="Homeodomain-like"/>
    <property type="match status" value="2"/>
</dbReference>
<dbReference type="InterPro" id="IPR001005">
    <property type="entry name" value="SANT/Myb"/>
</dbReference>
<dbReference type="CDD" id="cd00167">
    <property type="entry name" value="SANT"/>
    <property type="match status" value="1"/>
</dbReference>